<protein>
    <submittedName>
        <fullName evidence="2">Uncharacterized protein</fullName>
    </submittedName>
</protein>
<organism evidence="2 3">
    <name type="scientific">Paracoccus marinaquae</name>
    <dbReference type="NCBI Taxonomy" id="2841926"/>
    <lineage>
        <taxon>Bacteria</taxon>
        <taxon>Pseudomonadati</taxon>
        <taxon>Pseudomonadota</taxon>
        <taxon>Alphaproteobacteria</taxon>
        <taxon>Rhodobacterales</taxon>
        <taxon>Paracoccaceae</taxon>
        <taxon>Paracoccus</taxon>
    </lineage>
</organism>
<reference evidence="2" key="1">
    <citation type="submission" date="2021-06" db="EMBL/GenBank/DDBJ databases">
        <title>Paracoccus bacterium XHP0099 sp. nov., isolated from the surface waters of the Yellow Sea.</title>
        <authorList>
            <person name="Xue H."/>
            <person name="Zhang D."/>
        </authorList>
    </citation>
    <scope>NUCLEOTIDE SEQUENCE</scope>
    <source>
        <strain evidence="2">XHP0099</strain>
    </source>
</reference>
<gene>
    <name evidence="2" type="ORF">KNW02_13345</name>
</gene>
<dbReference type="Proteomes" id="UP001166191">
    <property type="component" value="Unassembled WGS sequence"/>
</dbReference>
<dbReference type="RefSeq" id="WP_216033774.1">
    <property type="nucleotide sequence ID" value="NZ_JAHKNG010000024.1"/>
</dbReference>
<evidence type="ECO:0000313" key="3">
    <source>
        <dbReference type="Proteomes" id="UP001166191"/>
    </source>
</evidence>
<sequence>MRVPRLIAAAALSASVAGAAAQAPDPDFGGGARVQLALSDVAGAPIDRPAAGVPFRVTVRLGDPDSGRPVEDEHLSGWIRPVEASNTRCRDAARSYFVNQGALPRGSTDLGRSLYGIRHEDNTVSIVDWEHSLASANILAMVRLSGAPGPLVPQPEAFAFAAPTGQGGRVQIVAAEGTEARALPDLDGDSAMVVAANGWMARERTLIRPDGSAAPQLPATVLALQPAFADVDEGLYDGVLVLMETGLALPVRQDEAAPRTPVRGPDKAISAGYAEVADAVLFADGSDRLTVVYGGSRRIIAPLPAPASRISVAPDGRLALAWSPDSAAVSIVEVATASVVQAIELNRAPVAQPVREVAFAEDGAFLLLERLDFVMVVDLELAKRGEPAAVRAVRIGPPVTDLPPGSGPFLIETARGHSGGTVLALHPDLSSAFPVMRDSGNATAPMNGFRIRGGRPLTLAELAGGLREVAPGDYRATTVLAYGGPYELVVSAGPGRFTACARFEVQGDVAAGLALRLRASTSPQGADRLALDLQIVDEAGLTQRWPAELPLILQSLETGWRDRVVARPQATGGHRVVIGGVPAGQVSIALDRRLPPGISITPATIEVSR</sequence>
<name>A0ABS6AMN0_9RHOB</name>
<evidence type="ECO:0000256" key="1">
    <source>
        <dbReference type="SAM" id="SignalP"/>
    </source>
</evidence>
<keyword evidence="3" id="KW-1185">Reference proteome</keyword>
<feature type="chain" id="PRO_5047408952" evidence="1">
    <location>
        <begin position="20"/>
        <end position="609"/>
    </location>
</feature>
<evidence type="ECO:0000313" key="2">
    <source>
        <dbReference type="EMBL" id="MBU3031102.1"/>
    </source>
</evidence>
<accession>A0ABS6AMN0</accession>
<proteinExistence type="predicted"/>
<comment type="caution">
    <text evidence="2">The sequence shown here is derived from an EMBL/GenBank/DDBJ whole genome shotgun (WGS) entry which is preliminary data.</text>
</comment>
<feature type="signal peptide" evidence="1">
    <location>
        <begin position="1"/>
        <end position="19"/>
    </location>
</feature>
<keyword evidence="1" id="KW-0732">Signal</keyword>
<dbReference type="EMBL" id="JAHKNG010000024">
    <property type="protein sequence ID" value="MBU3031102.1"/>
    <property type="molecule type" value="Genomic_DNA"/>
</dbReference>